<reference evidence="2" key="1">
    <citation type="submission" date="2021-03" db="EMBL/GenBank/DDBJ databases">
        <authorList>
            <person name="Tagirdzhanova G."/>
        </authorList>
    </citation>
    <scope>NUCLEOTIDE SEQUENCE</scope>
</reference>
<dbReference type="OrthoDB" id="191139at2759"/>
<keyword evidence="1" id="KW-0560">Oxidoreductase</keyword>
<gene>
    <name evidence="2" type="ORF">IMSHALPRED_005076</name>
</gene>
<keyword evidence="3" id="KW-1185">Reference proteome</keyword>
<evidence type="ECO:0000256" key="1">
    <source>
        <dbReference type="ARBA" id="ARBA00023002"/>
    </source>
</evidence>
<dbReference type="Pfam" id="PF00106">
    <property type="entry name" value="adh_short"/>
    <property type="match status" value="1"/>
</dbReference>
<protein>
    <recommendedName>
        <fullName evidence="4">NAD(P)-binding protein</fullName>
    </recommendedName>
</protein>
<evidence type="ECO:0000313" key="2">
    <source>
        <dbReference type="EMBL" id="CAF9921083.1"/>
    </source>
</evidence>
<evidence type="ECO:0008006" key="4">
    <source>
        <dbReference type="Google" id="ProtNLM"/>
    </source>
</evidence>
<dbReference type="EMBL" id="CAJPDT010000027">
    <property type="protein sequence ID" value="CAF9921083.1"/>
    <property type="molecule type" value="Genomic_DNA"/>
</dbReference>
<dbReference type="InterPro" id="IPR036291">
    <property type="entry name" value="NAD(P)-bd_dom_sf"/>
</dbReference>
<evidence type="ECO:0000313" key="3">
    <source>
        <dbReference type="Proteomes" id="UP000664534"/>
    </source>
</evidence>
<proteinExistence type="predicted"/>
<dbReference type="GO" id="GO:0016491">
    <property type="term" value="F:oxidoreductase activity"/>
    <property type="evidence" value="ECO:0007669"/>
    <property type="project" value="UniProtKB-KW"/>
</dbReference>
<sequence>MGSYFSKSWDPSTGIPDLSGNVVVVTGANSGIGYTTAEQLARHGAKVYVAARSEARAHAAIEKIYANNREVAAGKLIFLPLDLADLDSVAKAAEIFLKQENRLNILVNNAGVLTWDYQTTKQALELVTGVNHVGHFLFTVKLLPILKTTANEKGSDVRVVTVSSAGHAFLMPDLTFTLTSDFTYPGVASGVRSQLSRNAVSKSANILFASELQRRMDAENIPIISTSLSPGGVATEGQAGIKFGFFGPVWWLIKTFASRSPQKGAVPSLYLATAEEVRQRKVEFAGRYFESSLKPVAPSKLASDPKLARNLWELSEATVGKWTAT</sequence>
<organism evidence="2 3">
    <name type="scientific">Imshaugia aleurites</name>
    <dbReference type="NCBI Taxonomy" id="172621"/>
    <lineage>
        <taxon>Eukaryota</taxon>
        <taxon>Fungi</taxon>
        <taxon>Dikarya</taxon>
        <taxon>Ascomycota</taxon>
        <taxon>Pezizomycotina</taxon>
        <taxon>Lecanoromycetes</taxon>
        <taxon>OSLEUM clade</taxon>
        <taxon>Lecanoromycetidae</taxon>
        <taxon>Lecanorales</taxon>
        <taxon>Lecanorineae</taxon>
        <taxon>Parmeliaceae</taxon>
        <taxon>Imshaugia</taxon>
    </lineage>
</organism>
<dbReference type="InterPro" id="IPR002347">
    <property type="entry name" value="SDR_fam"/>
</dbReference>
<dbReference type="Gene3D" id="3.40.50.720">
    <property type="entry name" value="NAD(P)-binding Rossmann-like Domain"/>
    <property type="match status" value="1"/>
</dbReference>
<comment type="caution">
    <text evidence="2">The sequence shown here is derived from an EMBL/GenBank/DDBJ whole genome shotgun (WGS) entry which is preliminary data.</text>
</comment>
<dbReference type="PRINTS" id="PR00081">
    <property type="entry name" value="GDHRDH"/>
</dbReference>
<dbReference type="PANTHER" id="PTHR43157">
    <property type="entry name" value="PHOSPHATIDYLINOSITOL-GLYCAN BIOSYNTHESIS CLASS F PROTEIN-RELATED"/>
    <property type="match status" value="1"/>
</dbReference>
<dbReference type="Proteomes" id="UP000664534">
    <property type="component" value="Unassembled WGS sequence"/>
</dbReference>
<dbReference type="SUPFAM" id="SSF51735">
    <property type="entry name" value="NAD(P)-binding Rossmann-fold domains"/>
    <property type="match status" value="1"/>
</dbReference>
<accession>A0A8H3IJH9</accession>
<dbReference type="AlphaFoldDB" id="A0A8H3IJH9"/>
<dbReference type="PANTHER" id="PTHR43157:SF31">
    <property type="entry name" value="PHOSPHATIDYLINOSITOL-GLYCAN BIOSYNTHESIS CLASS F PROTEIN"/>
    <property type="match status" value="1"/>
</dbReference>
<name>A0A8H3IJH9_9LECA</name>